<reference evidence="2" key="4">
    <citation type="submission" date="2019-03" db="UniProtKB">
        <authorList>
            <consortium name="EnsemblPlants"/>
        </authorList>
    </citation>
    <scope>IDENTIFICATION</scope>
</reference>
<evidence type="ECO:0000313" key="2">
    <source>
        <dbReference type="EnsemblPlants" id="AET5Gv21119200.22"/>
    </source>
</evidence>
<proteinExistence type="predicted"/>
<dbReference type="AlphaFoldDB" id="A0A453MAK9"/>
<dbReference type="Gramene" id="AET5Gv21119200.22">
    <property type="protein sequence ID" value="AET5Gv21119200.22"/>
    <property type="gene ID" value="AET5Gv21119200"/>
</dbReference>
<feature type="transmembrane region" description="Helical" evidence="1">
    <location>
        <begin position="30"/>
        <end position="47"/>
    </location>
</feature>
<accession>A0A453MAK9</accession>
<evidence type="ECO:0000256" key="1">
    <source>
        <dbReference type="SAM" id="Phobius"/>
    </source>
</evidence>
<dbReference type="Proteomes" id="UP000015105">
    <property type="component" value="Chromosome 5D"/>
</dbReference>
<evidence type="ECO:0000313" key="3">
    <source>
        <dbReference type="Proteomes" id="UP000015105"/>
    </source>
</evidence>
<reference evidence="3" key="2">
    <citation type="journal article" date="2017" name="Nat. Plants">
        <title>The Aegilops tauschii genome reveals multiple impacts of transposons.</title>
        <authorList>
            <person name="Zhao G."/>
            <person name="Zou C."/>
            <person name="Li K."/>
            <person name="Wang K."/>
            <person name="Li T."/>
            <person name="Gao L."/>
            <person name="Zhang X."/>
            <person name="Wang H."/>
            <person name="Yang Z."/>
            <person name="Liu X."/>
            <person name="Jiang W."/>
            <person name="Mao L."/>
            <person name="Kong X."/>
            <person name="Jiao Y."/>
            <person name="Jia J."/>
        </authorList>
    </citation>
    <scope>NUCLEOTIDE SEQUENCE [LARGE SCALE GENOMIC DNA]</scope>
    <source>
        <strain evidence="3">cv. AL8/78</strain>
    </source>
</reference>
<reference evidence="3" key="1">
    <citation type="journal article" date="2014" name="Science">
        <title>Ancient hybridizations among the ancestral genomes of bread wheat.</title>
        <authorList>
            <consortium name="International Wheat Genome Sequencing Consortium,"/>
            <person name="Marcussen T."/>
            <person name="Sandve S.R."/>
            <person name="Heier L."/>
            <person name="Spannagl M."/>
            <person name="Pfeifer M."/>
            <person name="Jakobsen K.S."/>
            <person name="Wulff B.B."/>
            <person name="Steuernagel B."/>
            <person name="Mayer K.F."/>
            <person name="Olsen O.A."/>
        </authorList>
    </citation>
    <scope>NUCLEOTIDE SEQUENCE [LARGE SCALE GENOMIC DNA]</scope>
    <source>
        <strain evidence="3">cv. AL8/78</strain>
    </source>
</reference>
<keyword evidence="1" id="KW-1133">Transmembrane helix</keyword>
<keyword evidence="3" id="KW-1185">Reference proteome</keyword>
<organism evidence="2 3">
    <name type="scientific">Aegilops tauschii subsp. strangulata</name>
    <name type="common">Goatgrass</name>
    <dbReference type="NCBI Taxonomy" id="200361"/>
    <lineage>
        <taxon>Eukaryota</taxon>
        <taxon>Viridiplantae</taxon>
        <taxon>Streptophyta</taxon>
        <taxon>Embryophyta</taxon>
        <taxon>Tracheophyta</taxon>
        <taxon>Spermatophyta</taxon>
        <taxon>Magnoliopsida</taxon>
        <taxon>Liliopsida</taxon>
        <taxon>Poales</taxon>
        <taxon>Poaceae</taxon>
        <taxon>BOP clade</taxon>
        <taxon>Pooideae</taxon>
        <taxon>Triticodae</taxon>
        <taxon>Triticeae</taxon>
        <taxon>Triticinae</taxon>
        <taxon>Aegilops</taxon>
    </lineage>
</organism>
<dbReference type="EnsemblPlants" id="AET5Gv21119200.22">
    <property type="protein sequence ID" value="AET5Gv21119200.22"/>
    <property type="gene ID" value="AET5Gv21119200"/>
</dbReference>
<keyword evidence="1" id="KW-0472">Membrane</keyword>
<reference evidence="2" key="3">
    <citation type="journal article" date="2017" name="Nature">
        <title>Genome sequence of the progenitor of the wheat D genome Aegilops tauschii.</title>
        <authorList>
            <person name="Luo M.C."/>
            <person name="Gu Y.Q."/>
            <person name="Puiu D."/>
            <person name="Wang H."/>
            <person name="Twardziok S.O."/>
            <person name="Deal K.R."/>
            <person name="Huo N."/>
            <person name="Zhu T."/>
            <person name="Wang L."/>
            <person name="Wang Y."/>
            <person name="McGuire P.E."/>
            <person name="Liu S."/>
            <person name="Long H."/>
            <person name="Ramasamy R.K."/>
            <person name="Rodriguez J.C."/>
            <person name="Van S.L."/>
            <person name="Yuan L."/>
            <person name="Wang Z."/>
            <person name="Xia Z."/>
            <person name="Xiao L."/>
            <person name="Anderson O.D."/>
            <person name="Ouyang S."/>
            <person name="Liang Y."/>
            <person name="Zimin A.V."/>
            <person name="Pertea G."/>
            <person name="Qi P."/>
            <person name="Bennetzen J.L."/>
            <person name="Dai X."/>
            <person name="Dawson M.W."/>
            <person name="Muller H.G."/>
            <person name="Kugler K."/>
            <person name="Rivarola-Duarte L."/>
            <person name="Spannagl M."/>
            <person name="Mayer K.F.X."/>
            <person name="Lu F.H."/>
            <person name="Bevan M.W."/>
            <person name="Leroy P."/>
            <person name="Li P."/>
            <person name="You F.M."/>
            <person name="Sun Q."/>
            <person name="Liu Z."/>
            <person name="Lyons E."/>
            <person name="Wicker T."/>
            <person name="Salzberg S.L."/>
            <person name="Devos K.M."/>
            <person name="Dvorak J."/>
        </authorList>
    </citation>
    <scope>NUCLEOTIDE SEQUENCE [LARGE SCALE GENOMIC DNA]</scope>
    <source>
        <strain evidence="2">cv. AL8/78</strain>
    </source>
</reference>
<reference evidence="2" key="5">
    <citation type="journal article" date="2021" name="G3 (Bethesda)">
        <title>Aegilops tauschii genome assembly Aet v5.0 features greater sequence contiguity and improved annotation.</title>
        <authorList>
            <person name="Wang L."/>
            <person name="Zhu T."/>
            <person name="Rodriguez J.C."/>
            <person name="Deal K.R."/>
            <person name="Dubcovsky J."/>
            <person name="McGuire P.E."/>
            <person name="Lux T."/>
            <person name="Spannagl M."/>
            <person name="Mayer K.F.X."/>
            <person name="Baldrich P."/>
            <person name="Meyers B.C."/>
            <person name="Huo N."/>
            <person name="Gu Y.Q."/>
            <person name="Zhou H."/>
            <person name="Devos K.M."/>
            <person name="Bennetzen J.L."/>
            <person name="Unver T."/>
            <person name="Budak H."/>
            <person name="Gulick P.J."/>
            <person name="Galiba G."/>
            <person name="Kalapos B."/>
            <person name="Nelson D.R."/>
            <person name="Li P."/>
            <person name="You F.M."/>
            <person name="Luo M.C."/>
            <person name="Dvorak J."/>
        </authorList>
    </citation>
    <scope>NUCLEOTIDE SEQUENCE [LARGE SCALE GENOMIC DNA]</scope>
    <source>
        <strain evidence="2">cv. AL8/78</strain>
    </source>
</reference>
<protein>
    <submittedName>
        <fullName evidence="2">Uncharacterized protein</fullName>
    </submittedName>
</protein>
<sequence length="57" mass="6613">RFSHAVNSTISNLHPAKCARQRKIDVQLDMTTIPAFIVVFGLLWFLLRPRRPKPKIN</sequence>
<name>A0A453MAK9_AEGTS</name>
<keyword evidence="1" id="KW-0812">Transmembrane</keyword>